<reference evidence="1" key="1">
    <citation type="submission" date="2016-08" db="EMBL/GenBank/DDBJ databases">
        <authorList>
            <person name="Seilhamer J.J."/>
        </authorList>
    </citation>
    <scope>NUCLEOTIDE SEQUENCE</scope>
    <source>
        <strain evidence="1">86</strain>
    </source>
</reference>
<name>A0A212LZP7_9FIRM</name>
<evidence type="ECO:0000313" key="1">
    <source>
        <dbReference type="EMBL" id="SCM83065.1"/>
    </source>
</evidence>
<organism evidence="1">
    <name type="scientific">uncultured Sporomusa sp</name>
    <dbReference type="NCBI Taxonomy" id="307249"/>
    <lineage>
        <taxon>Bacteria</taxon>
        <taxon>Bacillati</taxon>
        <taxon>Bacillota</taxon>
        <taxon>Negativicutes</taxon>
        <taxon>Selenomonadales</taxon>
        <taxon>Sporomusaceae</taxon>
        <taxon>Sporomusa</taxon>
        <taxon>environmental samples</taxon>
    </lineage>
</organism>
<proteinExistence type="predicted"/>
<evidence type="ECO:0008006" key="2">
    <source>
        <dbReference type="Google" id="ProtNLM"/>
    </source>
</evidence>
<gene>
    <name evidence="1" type="ORF">KL86SPO_60027</name>
</gene>
<protein>
    <recommendedName>
        <fullName evidence="2">DUF2325 domain-containing protein</fullName>
    </recommendedName>
</protein>
<accession>A0A212LZP7</accession>
<dbReference type="EMBL" id="FMJE01000006">
    <property type="protein sequence ID" value="SCM83065.1"/>
    <property type="molecule type" value="Genomic_DNA"/>
</dbReference>
<sequence>MRISDFTLVIDNITVDTLPLFIQLAADTTSAYKEIDLLYEADKTRYQTAASHSPYTDHPLFTTGGIDRQIYASKYLGIVLAALEDGRDSPLFEQTLTIMGKRWNELYCYIRKCEIIDLAEAAKPEYYTESLKSMYSPKLLTGAAIQYIQYFIQLYPTIDLPPHSSLKFAMFMACAFERKAIVSSSEILSIIQILGGKFEDTDQFQQFKGRLNKSVVKKLARHLKNIVYQKVFQNYLDPWNGDRFWEGLAHCTAYLSATVGTSLLSPKLLTQIKERDIELLCRLYIVKMTAESFRAGELKKDKEAMELDCVEFVMFGLNLLDLIREYKKLKKLYFEHNATHLHSEISNLTRQLRVCETELRKTSTDLAAKSNLLAAKEDEINSLVLKQKFVLNALIKENEQLKAIIAQTDKNKDTTIDNQKMQRNYSAPIPNKPLDPETSMEILSKVHAVIIGGAESWQTRLKSKLPHFEYLNGDAGSFDQALIIHADIVFANVRCRFSHDCFHKVIKLVRQHEKRLVYLPKTNIALTIRMMASAVNSACIPAENSMETSNIERYSRI</sequence>
<dbReference type="AlphaFoldDB" id="A0A212LZP7"/>
<dbReference type="RefSeq" id="WP_288185588.1">
    <property type="nucleotide sequence ID" value="NZ_LT608335.1"/>
</dbReference>